<proteinExistence type="predicted"/>
<reference evidence="2 3" key="1">
    <citation type="submission" date="2019-09" db="EMBL/GenBank/DDBJ databases">
        <title>Bird 10,000 Genomes (B10K) Project - Family phase.</title>
        <authorList>
            <person name="Zhang G."/>
        </authorList>
    </citation>
    <scope>NUCLEOTIDE SEQUENCE [LARGE SCALE GENOMIC DNA]</scope>
    <source>
        <strain evidence="2">B10K-DU-007-42</strain>
        <tissue evidence="2">Muscle</tissue>
    </source>
</reference>
<organism evidence="2 3">
    <name type="scientific">Spizaetus tyrannus</name>
    <name type="common">black hawk-eagle</name>
    <dbReference type="NCBI Taxonomy" id="252798"/>
    <lineage>
        <taxon>Eukaryota</taxon>
        <taxon>Metazoa</taxon>
        <taxon>Chordata</taxon>
        <taxon>Craniata</taxon>
        <taxon>Vertebrata</taxon>
        <taxon>Euteleostomi</taxon>
        <taxon>Archelosauria</taxon>
        <taxon>Archosauria</taxon>
        <taxon>Dinosauria</taxon>
        <taxon>Saurischia</taxon>
        <taxon>Theropoda</taxon>
        <taxon>Coelurosauria</taxon>
        <taxon>Aves</taxon>
        <taxon>Neognathae</taxon>
        <taxon>Neoaves</taxon>
        <taxon>Telluraves</taxon>
        <taxon>Accipitrimorphae</taxon>
        <taxon>Accipitriformes</taxon>
        <taxon>Accipitridae</taxon>
        <taxon>Accipitrinae</taxon>
        <taxon>Spizaetus</taxon>
    </lineage>
</organism>
<feature type="domain" description="CRAL-TRIO" evidence="1">
    <location>
        <begin position="1"/>
        <end position="140"/>
    </location>
</feature>
<feature type="non-terminal residue" evidence="2">
    <location>
        <position position="1"/>
    </location>
</feature>
<dbReference type="EMBL" id="VXAF01000890">
    <property type="protein sequence ID" value="NXJ56048.1"/>
    <property type="molecule type" value="Genomic_DNA"/>
</dbReference>
<dbReference type="GO" id="GO:0005737">
    <property type="term" value="C:cytoplasm"/>
    <property type="evidence" value="ECO:0007669"/>
    <property type="project" value="TreeGrafter"/>
</dbReference>
<evidence type="ECO:0000313" key="2">
    <source>
        <dbReference type="EMBL" id="NXJ56048.1"/>
    </source>
</evidence>
<dbReference type="CDD" id="cd00170">
    <property type="entry name" value="SEC14"/>
    <property type="match status" value="1"/>
</dbReference>
<dbReference type="SUPFAM" id="SSF52087">
    <property type="entry name" value="CRAL/TRIO domain"/>
    <property type="match status" value="1"/>
</dbReference>
<dbReference type="Pfam" id="PF13716">
    <property type="entry name" value="CRAL_TRIO_2"/>
    <property type="match status" value="1"/>
</dbReference>
<dbReference type="PROSITE" id="PS50191">
    <property type="entry name" value="CRAL_TRIO"/>
    <property type="match status" value="1"/>
</dbReference>
<dbReference type="InterPro" id="IPR036865">
    <property type="entry name" value="CRAL-TRIO_dom_sf"/>
</dbReference>
<name>A0A7L0CA20_9AVES</name>
<accession>A0A7L0CA20</accession>
<dbReference type="Proteomes" id="UP000519115">
    <property type="component" value="Unassembled WGS sequence"/>
</dbReference>
<evidence type="ECO:0000259" key="1">
    <source>
        <dbReference type="PROSITE" id="PS50191"/>
    </source>
</evidence>
<feature type="non-terminal residue" evidence="2">
    <location>
        <position position="140"/>
    </location>
</feature>
<protein>
    <submittedName>
        <fullName evidence="2">PRUN2 protein</fullName>
    </submittedName>
</protein>
<dbReference type="Gene3D" id="3.40.525.10">
    <property type="entry name" value="CRAL-TRIO lipid binding domain"/>
    <property type="match status" value="1"/>
</dbReference>
<evidence type="ECO:0000313" key="3">
    <source>
        <dbReference type="Proteomes" id="UP000519115"/>
    </source>
</evidence>
<dbReference type="InterPro" id="IPR001251">
    <property type="entry name" value="CRAL-TRIO_dom"/>
</dbReference>
<comment type="caution">
    <text evidence="2">The sequence shown here is derived from an EMBL/GenBank/DDBJ whole genome shotgun (WGS) entry which is preliminary data.</text>
</comment>
<sequence>PGYHGEGFGAILLFAACHLPDSSIPRYGYVMENLLRYIVGTLERTVADHYVLVCLSGAAARGQIPSFGWMKRCYQAMDRRLRNSLQAVIIVHPTWYVKALVTLSRPFLSPTFSGKVRFAASLRELSQLVPLEPAHVPEPV</sequence>
<dbReference type="AlphaFoldDB" id="A0A7L0CA20"/>
<dbReference type="PANTHER" id="PTHR12112:SF21">
    <property type="entry name" value="BCL-2_ADENOVIRUS E1B 19 KDA-INTERACTING PROTEIN 2-LIKE PROTEIN"/>
    <property type="match status" value="1"/>
</dbReference>
<gene>
    <name evidence="2" type="primary">Prune2_2</name>
    <name evidence="2" type="ORF">SPITYR_R02297</name>
</gene>
<dbReference type="GO" id="GO:0006915">
    <property type="term" value="P:apoptotic process"/>
    <property type="evidence" value="ECO:0007669"/>
    <property type="project" value="TreeGrafter"/>
</dbReference>
<keyword evidence="3" id="KW-1185">Reference proteome</keyword>
<dbReference type="PANTHER" id="PTHR12112">
    <property type="entry name" value="BNIP - RELATED"/>
    <property type="match status" value="1"/>
</dbReference>